<geneLocation type="plasmid" evidence="1 2">
    <name>P2</name>
</geneLocation>
<reference evidence="1" key="1">
    <citation type="submission" date="2022-05" db="EMBL/GenBank/DDBJ databases">
        <authorList>
            <person name="Alioto T."/>
            <person name="Alioto T."/>
            <person name="Gomez Garrido J."/>
        </authorList>
    </citation>
    <scope>NUCLEOTIDE SEQUENCE</scope>
    <source>
        <strain evidence="1">112</strain>
        <plasmid evidence="1">P2</plasmid>
    </source>
</reference>
<proteinExistence type="predicted"/>
<evidence type="ECO:0000313" key="1">
    <source>
        <dbReference type="EMBL" id="CAH6622493.1"/>
    </source>
</evidence>
<name>A0AAD1U1P4_CITFR</name>
<dbReference type="Proteomes" id="UP000789647">
    <property type="component" value="Plasmid P2"/>
</dbReference>
<sequence>MENRSPGRFTGVFMSLISPLQQYSEYCHAIKIYSVPWHYSLQAAIHEAALLLSRRINLDYRHTSPDKVYKVFSAFGKGCWIVGISTEFDNSLSLLFGGVTASNRDIDRYHCPDNVVLIIEHELNKMPVGNVTGMEML</sequence>
<keyword evidence="1" id="KW-0614">Plasmid</keyword>
<dbReference type="AlphaFoldDB" id="A0AAD1U1P4"/>
<evidence type="ECO:0000313" key="2">
    <source>
        <dbReference type="Proteomes" id="UP000789647"/>
    </source>
</evidence>
<protein>
    <submittedName>
        <fullName evidence="1">Uncharacterized protein</fullName>
    </submittedName>
</protein>
<dbReference type="EMBL" id="OW995943">
    <property type="protein sequence ID" value="CAH6622493.1"/>
    <property type="molecule type" value="Genomic_DNA"/>
</dbReference>
<organism evidence="1 2">
    <name type="scientific">Citrobacter freundii</name>
    <dbReference type="NCBI Taxonomy" id="546"/>
    <lineage>
        <taxon>Bacteria</taxon>
        <taxon>Pseudomonadati</taxon>
        <taxon>Pseudomonadota</taxon>
        <taxon>Gammaproteobacteria</taxon>
        <taxon>Enterobacterales</taxon>
        <taxon>Enterobacteriaceae</taxon>
        <taxon>Citrobacter</taxon>
        <taxon>Citrobacter freundii complex</taxon>
    </lineage>
</organism>
<gene>
    <name evidence="1" type="ORF">AI2935V1_5223</name>
</gene>
<accession>A0AAD1U1P4</accession>